<dbReference type="PANTHER" id="PTHR20883:SF48">
    <property type="entry name" value="ECTOINE DIOXYGENASE"/>
    <property type="match status" value="1"/>
</dbReference>
<comment type="caution">
    <text evidence="1">The sequence shown here is derived from an EMBL/GenBank/DDBJ whole genome shotgun (WGS) entry which is preliminary data.</text>
</comment>
<keyword evidence="2" id="KW-1185">Reference proteome</keyword>
<protein>
    <recommendedName>
        <fullName evidence="3">Phytanoyl-CoA dioxygenase</fullName>
    </recommendedName>
</protein>
<sequence length="286" mass="32313">MMNSRMSQDIHTPNGKAENIHLTPAQRLHFDVYGYVLLENVLTSDEVERMKQALYRLKAEPDLDAHRVYVNKRGEHMFHVGHVVEYDQALLEYASHPRLTPLVKEIVGGAIRLEESEAIINRRDPQLIPATDAYRRTLPTGFHTGTRHGWGTYMSNQHFHCLFVKTLAYLTNVGPDDGGTAVIPGSHRLGWKERDIIDAALSDESLIYQVEAKAGSVLLFAESLVHSTTAVRSDRERVVLISGYTPPMMREWPGNEISPDFVATLPADIRPLISGSDSWHWRHDDA</sequence>
<dbReference type="Pfam" id="PF05721">
    <property type="entry name" value="PhyH"/>
    <property type="match status" value="1"/>
</dbReference>
<reference evidence="1 2" key="1">
    <citation type="submission" date="2023-02" db="EMBL/GenBank/DDBJ databases">
        <title>Dictyobacter halimunensis sp. nov., a new member of the class Ktedonobacteria from forest soil in a geothermal area.</title>
        <authorList>
            <person name="Rachmania M.K."/>
            <person name="Ningsih F."/>
            <person name="Sakai Y."/>
            <person name="Yabe S."/>
            <person name="Yokota A."/>
            <person name="Sjamsuridzal W."/>
        </authorList>
    </citation>
    <scope>NUCLEOTIDE SEQUENCE [LARGE SCALE GENOMIC DNA]</scope>
    <source>
        <strain evidence="1 2">S3.2.2.5</strain>
    </source>
</reference>
<dbReference type="SUPFAM" id="SSF51197">
    <property type="entry name" value="Clavaminate synthase-like"/>
    <property type="match status" value="1"/>
</dbReference>
<dbReference type="InterPro" id="IPR008775">
    <property type="entry name" value="Phytyl_CoA_dOase-like"/>
</dbReference>
<dbReference type="EMBL" id="BSRI01000001">
    <property type="protein sequence ID" value="GLV53397.1"/>
    <property type="molecule type" value="Genomic_DNA"/>
</dbReference>
<dbReference type="RefSeq" id="WP_338246976.1">
    <property type="nucleotide sequence ID" value="NZ_BSRI01000001.1"/>
</dbReference>
<evidence type="ECO:0000313" key="1">
    <source>
        <dbReference type="EMBL" id="GLV53397.1"/>
    </source>
</evidence>
<proteinExistence type="predicted"/>
<organism evidence="1 2">
    <name type="scientific">Dictyobacter halimunensis</name>
    <dbReference type="NCBI Taxonomy" id="3026934"/>
    <lineage>
        <taxon>Bacteria</taxon>
        <taxon>Bacillati</taxon>
        <taxon>Chloroflexota</taxon>
        <taxon>Ktedonobacteria</taxon>
        <taxon>Ktedonobacterales</taxon>
        <taxon>Dictyobacteraceae</taxon>
        <taxon>Dictyobacter</taxon>
    </lineage>
</organism>
<dbReference type="Proteomes" id="UP001344906">
    <property type="component" value="Unassembled WGS sequence"/>
</dbReference>
<accession>A0ABQ6FIN9</accession>
<evidence type="ECO:0008006" key="3">
    <source>
        <dbReference type="Google" id="ProtNLM"/>
    </source>
</evidence>
<name>A0ABQ6FIN9_9CHLR</name>
<dbReference type="Gene3D" id="2.60.120.620">
    <property type="entry name" value="q2cbj1_9rhob like domain"/>
    <property type="match status" value="1"/>
</dbReference>
<dbReference type="PANTHER" id="PTHR20883">
    <property type="entry name" value="PHYTANOYL-COA DIOXYGENASE DOMAIN CONTAINING 1"/>
    <property type="match status" value="1"/>
</dbReference>
<gene>
    <name evidence="1" type="ORF">KDH_02520</name>
</gene>
<evidence type="ECO:0000313" key="2">
    <source>
        <dbReference type="Proteomes" id="UP001344906"/>
    </source>
</evidence>